<gene>
    <name evidence="2" type="ORF">QLQ16_10905</name>
</gene>
<protein>
    <submittedName>
        <fullName evidence="2">Uncharacterized protein</fullName>
    </submittedName>
</protein>
<comment type="caution">
    <text evidence="2">The sequence shown here is derived from an EMBL/GenBank/DDBJ whole genome shotgun (WGS) entry which is preliminary data.</text>
</comment>
<feature type="transmembrane region" description="Helical" evidence="1">
    <location>
        <begin position="63"/>
        <end position="84"/>
    </location>
</feature>
<keyword evidence="1" id="KW-0812">Transmembrane</keyword>
<reference evidence="2" key="1">
    <citation type="submission" date="2023-05" db="EMBL/GenBank/DDBJ databases">
        <title>Limnohabitans sp. strain HM2-2 Genome sequencing and assembly.</title>
        <authorList>
            <person name="Jung Y."/>
        </authorList>
    </citation>
    <scope>NUCLEOTIDE SEQUENCE</scope>
    <source>
        <strain evidence="2">HM2-2</strain>
    </source>
</reference>
<evidence type="ECO:0000313" key="3">
    <source>
        <dbReference type="Proteomes" id="UP001431902"/>
    </source>
</evidence>
<evidence type="ECO:0000313" key="2">
    <source>
        <dbReference type="EMBL" id="MDI9234346.1"/>
    </source>
</evidence>
<evidence type="ECO:0000256" key="1">
    <source>
        <dbReference type="SAM" id="Phobius"/>
    </source>
</evidence>
<accession>A0ABT6X8E5</accession>
<proteinExistence type="predicted"/>
<name>A0ABT6X8E5_9BURK</name>
<keyword evidence="1" id="KW-0472">Membrane</keyword>
<dbReference type="Proteomes" id="UP001431902">
    <property type="component" value="Unassembled WGS sequence"/>
</dbReference>
<keyword evidence="1" id="KW-1133">Transmembrane helix</keyword>
<keyword evidence="3" id="KW-1185">Reference proteome</keyword>
<feature type="transmembrane region" description="Helical" evidence="1">
    <location>
        <begin position="33"/>
        <end position="51"/>
    </location>
</feature>
<dbReference type="RefSeq" id="WP_283224720.1">
    <property type="nucleotide sequence ID" value="NZ_JASGBH010000007.1"/>
</dbReference>
<organism evidence="2 3">
    <name type="scientific">Limnohabitans lacus</name>
    <dbReference type="NCBI Taxonomy" id="3045173"/>
    <lineage>
        <taxon>Bacteria</taxon>
        <taxon>Pseudomonadati</taxon>
        <taxon>Pseudomonadota</taxon>
        <taxon>Betaproteobacteria</taxon>
        <taxon>Burkholderiales</taxon>
        <taxon>Comamonadaceae</taxon>
        <taxon>Limnohabitans</taxon>
    </lineage>
</organism>
<sequence>MTTTYANAALLLVSTFALVFSLGLQSQLVNNGHFVGAFINSLAIGTANLVLFKLAPTASGIEIACYLIGGPFGIVCSMTAYRWMRSRQTHFFTTKGGSNA</sequence>
<dbReference type="EMBL" id="JASGBH010000007">
    <property type="protein sequence ID" value="MDI9234346.1"/>
    <property type="molecule type" value="Genomic_DNA"/>
</dbReference>